<comment type="caution">
    <text evidence="2">The sequence shown here is derived from an EMBL/GenBank/DDBJ whole genome shotgun (WGS) entry which is preliminary data.</text>
</comment>
<evidence type="ECO:0000313" key="3">
    <source>
        <dbReference type="Proteomes" id="UP000613974"/>
    </source>
</evidence>
<gene>
    <name evidence="2" type="ORF">Snoj_04290</name>
</gene>
<keyword evidence="3" id="KW-1185">Reference proteome</keyword>
<dbReference type="EMBL" id="BNEC01000003">
    <property type="protein sequence ID" value="GHI66511.1"/>
    <property type="molecule type" value="Genomic_DNA"/>
</dbReference>
<sequence length="73" mass="8426">MKRYVDMETGEIIDAVSFQAMQARLVMKSRPLRELHQPQVKPQAWSTWAMKLVRHFGTLLVLSAVLGFILLSR</sequence>
<keyword evidence="1" id="KW-0812">Transmembrane</keyword>
<proteinExistence type="predicted"/>
<evidence type="ECO:0000256" key="1">
    <source>
        <dbReference type="SAM" id="Phobius"/>
    </source>
</evidence>
<reference evidence="3" key="1">
    <citation type="submission" date="2023-07" db="EMBL/GenBank/DDBJ databases">
        <title>Whole genome shotgun sequence of Streptomyces nojiriensis NBRC 13794.</title>
        <authorList>
            <person name="Komaki H."/>
            <person name="Tamura T."/>
        </authorList>
    </citation>
    <scope>NUCLEOTIDE SEQUENCE [LARGE SCALE GENOMIC DNA]</scope>
    <source>
        <strain evidence="3">NBRC 13794</strain>
    </source>
</reference>
<dbReference type="RefSeq" id="WP_189745575.1">
    <property type="nucleotide sequence ID" value="NZ_BMRL01000018.1"/>
</dbReference>
<accession>A0ABQ3SEF6</accession>
<keyword evidence="1" id="KW-0472">Membrane</keyword>
<feature type="transmembrane region" description="Helical" evidence="1">
    <location>
        <begin position="52"/>
        <end position="71"/>
    </location>
</feature>
<protein>
    <submittedName>
        <fullName evidence="2">Uncharacterized protein</fullName>
    </submittedName>
</protein>
<name>A0ABQ3SEF6_9ACTN</name>
<dbReference type="GeneID" id="95592882"/>
<organism evidence="2 3">
    <name type="scientific">Streptomyces nojiriensis</name>
    <dbReference type="NCBI Taxonomy" id="66374"/>
    <lineage>
        <taxon>Bacteria</taxon>
        <taxon>Bacillati</taxon>
        <taxon>Actinomycetota</taxon>
        <taxon>Actinomycetes</taxon>
        <taxon>Kitasatosporales</taxon>
        <taxon>Streptomycetaceae</taxon>
        <taxon>Streptomyces</taxon>
    </lineage>
</organism>
<keyword evidence="1" id="KW-1133">Transmembrane helix</keyword>
<dbReference type="Proteomes" id="UP000613974">
    <property type="component" value="Unassembled WGS sequence"/>
</dbReference>
<evidence type="ECO:0000313" key="2">
    <source>
        <dbReference type="EMBL" id="GHI66511.1"/>
    </source>
</evidence>